<dbReference type="AlphaFoldDB" id="H5V2H6"/>
<dbReference type="RefSeq" id="WP_002435773.1">
    <property type="nucleotide sequence ID" value="NZ_BAFF01000005.1"/>
</dbReference>
<dbReference type="SUPFAM" id="SSF52833">
    <property type="entry name" value="Thioredoxin-like"/>
    <property type="match status" value="1"/>
</dbReference>
<dbReference type="PANTHER" id="PTHR35272:SF3">
    <property type="entry name" value="THIOL:DISULFIDE INTERCHANGE PROTEIN DSBC"/>
    <property type="match status" value="1"/>
</dbReference>
<comment type="caution">
    <text evidence="3">The sequence shown here is derived from an EMBL/GenBank/DDBJ whole genome shotgun (WGS) entry which is preliminary data.</text>
</comment>
<evidence type="ECO:0000259" key="2">
    <source>
        <dbReference type="Pfam" id="PF13098"/>
    </source>
</evidence>
<organism evidence="3 4">
    <name type="scientific">Atlantibacter hermannii NBRC 105704</name>
    <dbReference type="NCBI Taxonomy" id="1115512"/>
    <lineage>
        <taxon>Bacteria</taxon>
        <taxon>Pseudomonadati</taxon>
        <taxon>Pseudomonadota</taxon>
        <taxon>Gammaproteobacteria</taxon>
        <taxon>Enterobacterales</taxon>
        <taxon>Enterobacteriaceae</taxon>
        <taxon>Atlantibacter</taxon>
    </lineage>
</organism>
<accession>H5V2H6</accession>
<feature type="signal peptide" evidence="1">
    <location>
        <begin position="1"/>
        <end position="25"/>
    </location>
</feature>
<evidence type="ECO:0000256" key="1">
    <source>
        <dbReference type="SAM" id="SignalP"/>
    </source>
</evidence>
<proteinExistence type="predicted"/>
<evidence type="ECO:0000313" key="3">
    <source>
        <dbReference type="EMBL" id="GAB52184.1"/>
    </source>
</evidence>
<dbReference type="InterPro" id="IPR051470">
    <property type="entry name" value="Thiol:disulfide_interchange"/>
</dbReference>
<evidence type="ECO:0000313" key="4">
    <source>
        <dbReference type="Proteomes" id="UP000010297"/>
    </source>
</evidence>
<dbReference type="eggNOG" id="COG1651">
    <property type="taxonomic scope" value="Bacteria"/>
</dbReference>
<dbReference type="Proteomes" id="UP000010297">
    <property type="component" value="Unassembled WGS sequence"/>
</dbReference>
<dbReference type="PANTHER" id="PTHR35272">
    <property type="entry name" value="THIOL:DISULFIDE INTERCHANGE PROTEIN DSBC-RELATED"/>
    <property type="match status" value="1"/>
</dbReference>
<dbReference type="EMBL" id="BAFF01000005">
    <property type="protein sequence ID" value="GAB52184.1"/>
    <property type="molecule type" value="Genomic_DNA"/>
</dbReference>
<name>H5V2H6_ATLHE</name>
<gene>
    <name evidence="3" type="ORF">EH105704_05_01900</name>
</gene>
<protein>
    <recommendedName>
        <fullName evidence="2">Thioredoxin-like fold domain-containing protein</fullName>
    </recommendedName>
</protein>
<keyword evidence="4" id="KW-1185">Reference proteome</keyword>
<dbReference type="InterPro" id="IPR012336">
    <property type="entry name" value="Thioredoxin-like_fold"/>
</dbReference>
<dbReference type="GeneID" id="92828432"/>
<feature type="chain" id="PRO_5003599482" description="Thioredoxin-like fold domain-containing protein" evidence="1">
    <location>
        <begin position="26"/>
        <end position="178"/>
    </location>
</feature>
<dbReference type="Pfam" id="PF13098">
    <property type="entry name" value="Thioredoxin_2"/>
    <property type="match status" value="1"/>
</dbReference>
<sequence>MIKPFVFSMTLGLMCLAAPVTNAVASTLQESVDEINRALPALQPITWTAPAEKVKVVVFIDNQCVYCAYVVKNVKKYNDAGITMSFLTVAPESIKDEVISDMARVWCSADRQKSLSKAMAGFLPDNDSTPACVKLVKDQSALADRMEIELMPTMVVMSSPPAVVLGSVKPEIILQSVH</sequence>
<dbReference type="Gene3D" id="3.40.30.10">
    <property type="entry name" value="Glutaredoxin"/>
    <property type="match status" value="1"/>
</dbReference>
<dbReference type="InterPro" id="IPR036249">
    <property type="entry name" value="Thioredoxin-like_sf"/>
</dbReference>
<keyword evidence="1" id="KW-0732">Signal</keyword>
<reference evidence="3 4" key="1">
    <citation type="submission" date="2012-02" db="EMBL/GenBank/DDBJ databases">
        <title>Whole genome shotgun sequence of Escherichia hermannii NBRC 105704.</title>
        <authorList>
            <person name="Yoshida I."/>
            <person name="Hosoyama A."/>
            <person name="Tsuchikane K."/>
            <person name="Katsumata H."/>
            <person name="Yamazaki S."/>
            <person name="Fujita N."/>
        </authorList>
    </citation>
    <scope>NUCLEOTIDE SEQUENCE [LARGE SCALE GENOMIC DNA]</scope>
    <source>
        <strain evidence="3 4">NBRC 105704</strain>
    </source>
</reference>
<feature type="domain" description="Thioredoxin-like fold" evidence="2">
    <location>
        <begin position="51"/>
        <end position="174"/>
    </location>
</feature>